<proteinExistence type="predicted"/>
<reference evidence="2" key="1">
    <citation type="submission" date="2021-01" db="EMBL/GenBank/DDBJ databases">
        <authorList>
            <person name="Corre E."/>
            <person name="Pelletier E."/>
            <person name="Niang G."/>
            <person name="Scheremetjew M."/>
            <person name="Finn R."/>
            <person name="Kale V."/>
            <person name="Holt S."/>
            <person name="Cochrane G."/>
            <person name="Meng A."/>
            <person name="Brown T."/>
            <person name="Cohen L."/>
        </authorList>
    </citation>
    <scope>NUCLEOTIDE SEQUENCE</scope>
    <source>
        <strain evidence="2">CCCM811</strain>
    </source>
</reference>
<evidence type="ECO:0000313" key="2">
    <source>
        <dbReference type="EMBL" id="CAE0663425.1"/>
    </source>
</evidence>
<accession>A0A7S3YVS9</accession>
<dbReference type="InterPro" id="IPR057589">
    <property type="entry name" value="GT_PLOD"/>
</dbReference>
<feature type="domain" description="PLOD1-3-like GT" evidence="1">
    <location>
        <begin position="21"/>
        <end position="93"/>
    </location>
</feature>
<dbReference type="EMBL" id="HBIV01020866">
    <property type="protein sequence ID" value="CAE0663425.1"/>
    <property type="molecule type" value="Transcribed_RNA"/>
</dbReference>
<protein>
    <recommendedName>
        <fullName evidence="1">PLOD1-3-like GT domain-containing protein</fullName>
    </recommendedName>
</protein>
<name>A0A7S3YVS9_9EUKA</name>
<dbReference type="Pfam" id="PF25342">
    <property type="entry name" value="GT_PLOD"/>
    <property type="match status" value="1"/>
</dbReference>
<evidence type="ECO:0000259" key="1">
    <source>
        <dbReference type="Pfam" id="PF25342"/>
    </source>
</evidence>
<sequence length="125" mass="13579">MCLFAGFHICGHLFPEAPIPGGPRWLNSGAFVGYADAILDILDLTQELPSWFIDGYPGTDQGFFTQVYLSGKFGMKLDVCNDVFTAFAVHEAESENQVRTICEGCVPHTGTPSPSSLLTNAFRGM</sequence>
<organism evidence="2">
    <name type="scientific">Lotharella globosa</name>
    <dbReference type="NCBI Taxonomy" id="91324"/>
    <lineage>
        <taxon>Eukaryota</taxon>
        <taxon>Sar</taxon>
        <taxon>Rhizaria</taxon>
        <taxon>Cercozoa</taxon>
        <taxon>Chlorarachniophyceae</taxon>
        <taxon>Lotharella</taxon>
    </lineage>
</organism>
<gene>
    <name evidence="2" type="ORF">LGLO00237_LOCUS15027</name>
</gene>
<dbReference type="AlphaFoldDB" id="A0A7S3YVS9"/>